<evidence type="ECO:0000313" key="10">
    <source>
        <dbReference type="EMBL" id="MDQ7247664.1"/>
    </source>
</evidence>
<dbReference type="PROSITE" id="PS50928">
    <property type="entry name" value="ABC_TM1"/>
    <property type="match status" value="1"/>
</dbReference>
<protein>
    <submittedName>
        <fullName evidence="10">ABC transporter permease</fullName>
    </submittedName>
</protein>
<keyword evidence="7 8" id="KW-0472">Membrane</keyword>
<keyword evidence="6 8" id="KW-1133">Transmembrane helix</keyword>
<keyword evidence="4" id="KW-1003">Cell membrane</keyword>
<proteinExistence type="inferred from homology"/>
<evidence type="ECO:0000259" key="9">
    <source>
        <dbReference type="PROSITE" id="PS50928"/>
    </source>
</evidence>
<organism evidence="10 11">
    <name type="scientific">Dongia sedimenti</name>
    <dbReference type="NCBI Taxonomy" id="3064282"/>
    <lineage>
        <taxon>Bacteria</taxon>
        <taxon>Pseudomonadati</taxon>
        <taxon>Pseudomonadota</taxon>
        <taxon>Alphaproteobacteria</taxon>
        <taxon>Rhodospirillales</taxon>
        <taxon>Dongiaceae</taxon>
        <taxon>Dongia</taxon>
    </lineage>
</organism>
<dbReference type="InterPro" id="IPR000515">
    <property type="entry name" value="MetI-like"/>
</dbReference>
<dbReference type="PANTHER" id="PTHR43848:SF2">
    <property type="entry name" value="PUTRESCINE TRANSPORT SYSTEM PERMEASE PROTEIN POTI"/>
    <property type="match status" value="1"/>
</dbReference>
<name>A0ABU0YIX3_9PROT</name>
<keyword evidence="11" id="KW-1185">Reference proteome</keyword>
<dbReference type="InterPro" id="IPR051789">
    <property type="entry name" value="Bact_Polyamine_Transport"/>
</dbReference>
<reference evidence="11" key="1">
    <citation type="submission" date="2023-08" db="EMBL/GenBank/DDBJ databases">
        <title>Rhodospirillaceae gen. nov., a novel taxon isolated from the Yangtze River Yuezi River estuary sludge.</title>
        <authorList>
            <person name="Ruan L."/>
        </authorList>
    </citation>
    <scope>NUCLEOTIDE SEQUENCE [LARGE SCALE GENOMIC DNA]</scope>
    <source>
        <strain evidence="11">R-7</strain>
    </source>
</reference>
<comment type="similarity">
    <text evidence="2">Belongs to the binding-protein-dependent transport system permease family. CysTW subfamily.</text>
</comment>
<accession>A0ABU0YIX3</accession>
<feature type="transmembrane region" description="Helical" evidence="8">
    <location>
        <begin position="69"/>
        <end position="91"/>
    </location>
</feature>
<evidence type="ECO:0000256" key="1">
    <source>
        <dbReference type="ARBA" id="ARBA00004651"/>
    </source>
</evidence>
<evidence type="ECO:0000256" key="5">
    <source>
        <dbReference type="ARBA" id="ARBA00022692"/>
    </source>
</evidence>
<feature type="transmembrane region" description="Helical" evidence="8">
    <location>
        <begin position="12"/>
        <end position="35"/>
    </location>
</feature>
<feature type="transmembrane region" description="Helical" evidence="8">
    <location>
        <begin position="103"/>
        <end position="126"/>
    </location>
</feature>
<dbReference type="RefSeq" id="WP_379955098.1">
    <property type="nucleotide sequence ID" value="NZ_JAUYVI010000003.1"/>
</dbReference>
<dbReference type="SUPFAM" id="SSF161098">
    <property type="entry name" value="MetI-like"/>
    <property type="match status" value="1"/>
</dbReference>
<dbReference type="Pfam" id="PF00528">
    <property type="entry name" value="BPD_transp_1"/>
    <property type="match status" value="1"/>
</dbReference>
<feature type="transmembrane region" description="Helical" evidence="8">
    <location>
        <begin position="242"/>
        <end position="262"/>
    </location>
</feature>
<comment type="caution">
    <text evidence="10">The sequence shown here is derived from an EMBL/GenBank/DDBJ whole genome shotgun (WGS) entry which is preliminary data.</text>
</comment>
<evidence type="ECO:0000256" key="3">
    <source>
        <dbReference type="ARBA" id="ARBA00022448"/>
    </source>
</evidence>
<evidence type="ECO:0000256" key="6">
    <source>
        <dbReference type="ARBA" id="ARBA00022989"/>
    </source>
</evidence>
<evidence type="ECO:0000256" key="2">
    <source>
        <dbReference type="ARBA" id="ARBA00007069"/>
    </source>
</evidence>
<evidence type="ECO:0000256" key="7">
    <source>
        <dbReference type="ARBA" id="ARBA00023136"/>
    </source>
</evidence>
<feature type="transmembrane region" description="Helical" evidence="8">
    <location>
        <begin position="183"/>
        <end position="204"/>
    </location>
</feature>
<evidence type="ECO:0000256" key="8">
    <source>
        <dbReference type="RuleBase" id="RU363032"/>
    </source>
</evidence>
<feature type="domain" description="ABC transmembrane type-1" evidence="9">
    <location>
        <begin position="65"/>
        <end position="258"/>
    </location>
</feature>
<dbReference type="InterPro" id="IPR035906">
    <property type="entry name" value="MetI-like_sf"/>
</dbReference>
<gene>
    <name evidence="10" type="ORF">Q8A70_08290</name>
</gene>
<evidence type="ECO:0000313" key="11">
    <source>
        <dbReference type="Proteomes" id="UP001230156"/>
    </source>
</evidence>
<dbReference type="Proteomes" id="UP001230156">
    <property type="component" value="Unassembled WGS sequence"/>
</dbReference>
<dbReference type="Gene3D" id="1.10.3720.10">
    <property type="entry name" value="MetI-like"/>
    <property type="match status" value="1"/>
</dbReference>
<keyword evidence="5 8" id="KW-0812">Transmembrane</keyword>
<dbReference type="EMBL" id="JAUYVI010000003">
    <property type="protein sequence ID" value="MDQ7247664.1"/>
    <property type="molecule type" value="Genomic_DNA"/>
</dbReference>
<dbReference type="CDD" id="cd06261">
    <property type="entry name" value="TM_PBP2"/>
    <property type="match status" value="1"/>
</dbReference>
<dbReference type="PANTHER" id="PTHR43848">
    <property type="entry name" value="PUTRESCINE TRANSPORT SYSTEM PERMEASE PROTEIN POTI"/>
    <property type="match status" value="1"/>
</dbReference>
<keyword evidence="3 8" id="KW-0813">Transport</keyword>
<feature type="transmembrane region" description="Helical" evidence="8">
    <location>
        <begin position="138"/>
        <end position="162"/>
    </location>
</feature>
<comment type="subcellular location">
    <subcellularLocation>
        <location evidence="1 8">Cell membrane</location>
        <topology evidence="1 8">Multi-pass membrane protein</topology>
    </subcellularLocation>
</comment>
<sequence>MKRKLDIGGGIAKTYLALVLLFLYVPILVMALLAFNRSPLYQMPFEFDLVWFKALAENDRLLNAGWNSVVIALVNTVVATVLGTAAALAFSRYQFRGRQVMQLLLLPPITIPWLVIGTAMLVFFYWTFPLMGLRPRGLHAILLGHVALSLPYVIIVVGARLADFPKAVEEAAATLGATPWQTFWRVSAPIIAPGVVAAALFAFATSFDQFVISYFLAPPGVTTLPVEIYTSIRKGFTPEINAISTIIIAVSMGVMLITARFYKFGGER</sequence>
<evidence type="ECO:0000256" key="4">
    <source>
        <dbReference type="ARBA" id="ARBA00022475"/>
    </source>
</evidence>